<keyword evidence="2" id="KW-0805">Transcription regulation</keyword>
<feature type="region of interest" description="Disordered" evidence="6">
    <location>
        <begin position="504"/>
        <end position="542"/>
    </location>
</feature>
<feature type="region of interest" description="Disordered" evidence="6">
    <location>
        <begin position="132"/>
        <end position="155"/>
    </location>
</feature>
<evidence type="ECO:0000256" key="1">
    <source>
        <dbReference type="ARBA" id="ARBA00004123"/>
    </source>
</evidence>
<protein>
    <recommendedName>
        <fullName evidence="7">AP2/ERF domain-containing protein</fullName>
    </recommendedName>
</protein>
<accession>A0A0L1I717</accession>
<keyword evidence="3" id="KW-0238">DNA-binding</keyword>
<dbReference type="Pfam" id="PF00847">
    <property type="entry name" value="AP2"/>
    <property type="match status" value="2"/>
</dbReference>
<proteinExistence type="predicted"/>
<sequence>MHINVMNNNNNGSLCDVNNKDKIKTNVDSSLINKNNKSNITTRKINNCNNNNKMKNNILDNNEDYETKLACSELKPQRGVYFDKSQKAWIGSWYEEGKQIKRRFKIKYYGWDEARSLAIKARFAFENKTKNLKGKKGPISKNKNDKNEKDANDNVNNVNNVNGNVNDNINNVNNVNGNVNDNINNVNDVKDNHIDDTQPVTNSEPMNINTCPIKSPELLKDNKENDMNNIHVDNIVSKRGMSTRNTGVHLSKNNNINNDNNNTNKRDTRRNFYKRRSYTHDHYMNTENKEFINERKKKKTNMSNNKNNEKNEKNGNNDVINNDNNDVNNDDNNISNISSNNDVLQNSQHDINIKNEIDTNMLYSYNNKHNSDINLSSYNNLNLKNNTYNDHIFNDIQYDQNQNVQENFINKTSLSLQTNTNNTYSDLNHDKENENNRSQIVVNKQNDNVHTKQEYKEKSQMDSQNNSSIHDYINKENYMNENMMMSHVDGMYIPDVINYDQSKTKYHQQDKSDHNNDGDNNNDDNNNDNNNNDDNYHLCNKYNTEPYSHLNNNNEETKLEECSSVNVSNKKNIDNINKIENKNTKNVYLKYSYCKSLENCNTYTKGNNKKSGDQPNMTDQSIKLPQGVFYQDSKKAFCANWYSNGKQEKRYFSINKFGEEKARNLAIAARKKFENVYKKNGHGNKKDNSISSIVKNNQTNDIIIKSQENNDEMLYHKNDQSDQITKKEIIDQELYSSNLLTNPLNNDIEEPKDKYKGPTSNSIVGSNNTTEVVNNNQIDDDYDGDEDIKQDKENNNVNDLNNEHVDKNYKNYPNITNITNEINYQDDKNFHQPNNTDPVKVQRGRKSSKNINISQQNNKDDTYGNSHKNQNSENNINTTKKNNHSYTTNIDNNQNDHILNITKEITDNNNLHLSNNEKINKNISYENLNIDHTTDDLLKSSGKDMKGETFNKHYSKNSLNKNLKKEVDDVNMINKMEKTGSTPAGVYMIRINGVVQAWRAEWRSPSGCKRTKNFGINTYGTTLSKKLAIEMRARMTGECLISDDGTVFDYSTKKGTMSN</sequence>
<evidence type="ECO:0000313" key="9">
    <source>
        <dbReference type="Proteomes" id="UP000054562"/>
    </source>
</evidence>
<feature type="region of interest" description="Disordered" evidence="6">
    <location>
        <begin position="248"/>
        <end position="269"/>
    </location>
</feature>
<evidence type="ECO:0000313" key="8">
    <source>
        <dbReference type="EMBL" id="KNG75441.1"/>
    </source>
</evidence>
<keyword evidence="5" id="KW-0539">Nucleus</keyword>
<organism evidence="8 9">
    <name type="scientific">Plasmodium falciparum IGH-CR14</name>
    <dbReference type="NCBI Taxonomy" id="580059"/>
    <lineage>
        <taxon>Eukaryota</taxon>
        <taxon>Sar</taxon>
        <taxon>Alveolata</taxon>
        <taxon>Apicomplexa</taxon>
        <taxon>Aconoidasida</taxon>
        <taxon>Haemosporida</taxon>
        <taxon>Plasmodiidae</taxon>
        <taxon>Plasmodium</taxon>
        <taxon>Plasmodium (Laverania)</taxon>
    </lineage>
</organism>
<feature type="domain" description="AP2/ERF" evidence="7">
    <location>
        <begin position="625"/>
        <end position="675"/>
    </location>
</feature>
<feature type="compositionally biased region" description="Polar residues" evidence="6">
    <location>
        <begin position="863"/>
        <end position="889"/>
    </location>
</feature>
<evidence type="ECO:0000256" key="6">
    <source>
        <dbReference type="SAM" id="MobiDB-lite"/>
    </source>
</evidence>
<name>A0A0L1I717_PLAFA</name>
<evidence type="ECO:0000256" key="4">
    <source>
        <dbReference type="ARBA" id="ARBA00023163"/>
    </source>
</evidence>
<feature type="region of interest" description="Disordered" evidence="6">
    <location>
        <begin position="288"/>
        <end position="327"/>
    </location>
</feature>
<dbReference type="GO" id="GO:0003700">
    <property type="term" value="F:DNA-binding transcription factor activity"/>
    <property type="evidence" value="ECO:0007669"/>
    <property type="project" value="InterPro"/>
</dbReference>
<feature type="compositionally biased region" description="Basic and acidic residues" evidence="6">
    <location>
        <begin position="447"/>
        <end position="460"/>
    </location>
</feature>
<dbReference type="InterPro" id="IPR001471">
    <property type="entry name" value="AP2/ERF_dom"/>
</dbReference>
<dbReference type="GO" id="GO:0003677">
    <property type="term" value="F:DNA binding"/>
    <property type="evidence" value="ECO:0007669"/>
    <property type="project" value="UniProtKB-KW"/>
</dbReference>
<dbReference type="Proteomes" id="UP000054562">
    <property type="component" value="Unassembled WGS sequence"/>
</dbReference>
<feature type="compositionally biased region" description="Polar residues" evidence="6">
    <location>
        <begin position="758"/>
        <end position="777"/>
    </location>
</feature>
<keyword evidence="4" id="KW-0804">Transcription</keyword>
<dbReference type="GO" id="GO:0005634">
    <property type="term" value="C:nucleus"/>
    <property type="evidence" value="ECO:0007669"/>
    <property type="project" value="UniProtKB-SubCell"/>
</dbReference>
<gene>
    <name evidence="8" type="ORF">PFMG_01685</name>
</gene>
<feature type="compositionally biased region" description="Low complexity" evidence="6">
    <location>
        <begin position="252"/>
        <end position="263"/>
    </location>
</feature>
<evidence type="ECO:0000256" key="2">
    <source>
        <dbReference type="ARBA" id="ARBA00023015"/>
    </source>
</evidence>
<reference evidence="9" key="2">
    <citation type="submission" date="2015-07" db="EMBL/GenBank/DDBJ databases">
        <title>The genome sequence of Plasmodium falciparum IGH-CR14.</title>
        <authorList>
            <consortium name="The Broad Institute Genome Sequencing Platform"/>
            <person name="Volkman S.K."/>
            <person name="Neafsey D.E."/>
            <person name="Dash A.P."/>
            <person name="Chitnis C.E."/>
            <person name="Hartl D.L."/>
            <person name="Young S.K."/>
            <person name="Kodira C.D."/>
            <person name="Zeng Q."/>
            <person name="Koehrsen M."/>
            <person name="Godfrey P."/>
            <person name="Alvarado L."/>
            <person name="Berlin A."/>
            <person name="Borenstein D."/>
            <person name="Chen Z."/>
            <person name="Engels R."/>
            <person name="Freedman E."/>
            <person name="Gellesch M."/>
            <person name="Goldberg J."/>
            <person name="Griggs A."/>
            <person name="Gujja S."/>
            <person name="Heiman D."/>
            <person name="Hepburn T."/>
            <person name="Howarth C."/>
            <person name="Jen D."/>
            <person name="Larson L."/>
            <person name="Lewis B."/>
            <person name="Mehta T."/>
            <person name="Park D."/>
            <person name="Pearson M."/>
            <person name="Roberts A."/>
            <person name="Saif S."/>
            <person name="Shea T."/>
            <person name="Shenoy N."/>
            <person name="Sisk P."/>
            <person name="Stolte C."/>
            <person name="Sykes S."/>
            <person name="Walk T."/>
            <person name="White J."/>
            <person name="Yandava C."/>
            <person name="Wirth D.F."/>
            <person name="Nusbaum C."/>
            <person name="Birren B."/>
        </authorList>
    </citation>
    <scope>NUCLEOTIDE SEQUENCE [LARGE SCALE GENOMIC DNA]</scope>
    <source>
        <strain evidence="9">IGH-CR14</strain>
    </source>
</reference>
<dbReference type="AlphaFoldDB" id="A0A0L1I717"/>
<feature type="compositionally biased region" description="Low complexity" evidence="6">
    <location>
        <begin position="316"/>
        <end position="327"/>
    </location>
</feature>
<feature type="compositionally biased region" description="Basic and acidic residues" evidence="6">
    <location>
        <begin position="142"/>
        <end position="152"/>
    </location>
</feature>
<reference evidence="9" key="1">
    <citation type="submission" date="2015-07" db="EMBL/GenBank/DDBJ databases">
        <title>Annotation of Plasmodium falciparum IGH-CR14.</title>
        <authorList>
            <consortium name="The Broad Institute Genome Sequencing Platform"/>
            <person name="Volkman S.K."/>
            <person name="Neafsey D.E."/>
            <person name="Dash A.P."/>
            <person name="Chitnis C.E."/>
            <person name="Hartl D.L."/>
            <person name="Young S.K."/>
            <person name="Zeng Q."/>
            <person name="Koehrsen M."/>
            <person name="Alvarado L."/>
            <person name="Berlin A."/>
            <person name="Borenstein D."/>
            <person name="Chapman S.B."/>
            <person name="Chen Z."/>
            <person name="Engels R."/>
            <person name="Freedman E."/>
            <person name="Gellesch M."/>
            <person name="Goldberg J."/>
            <person name="Griggs A."/>
            <person name="Gujja S."/>
            <person name="Heilman E.R."/>
            <person name="Heiman D.I."/>
            <person name="Howarth C."/>
            <person name="Jen D."/>
            <person name="Larson L."/>
            <person name="Mehta T."/>
            <person name="Neiman D."/>
            <person name="Park D."/>
            <person name="Pearson M."/>
            <person name="Roberts A."/>
            <person name="Saif S."/>
            <person name="Shea T."/>
            <person name="Shenoy N."/>
            <person name="Sisk P."/>
            <person name="Stolte C."/>
            <person name="Sykes S."/>
            <person name="Walk T."/>
            <person name="White J."/>
            <person name="Yandava C."/>
            <person name="Haas B."/>
            <person name="Henn M.R."/>
            <person name="Nusbaum C."/>
            <person name="Birren B."/>
        </authorList>
    </citation>
    <scope>NUCLEOTIDE SEQUENCE [LARGE SCALE GENOMIC DNA]</scope>
    <source>
        <strain evidence="9">IGH-CR14</strain>
    </source>
</reference>
<feature type="compositionally biased region" description="Basic and acidic residues" evidence="6">
    <location>
        <begin position="507"/>
        <end position="517"/>
    </location>
</feature>
<feature type="region of interest" description="Disordered" evidence="6">
    <location>
        <begin position="444"/>
        <end position="467"/>
    </location>
</feature>
<feature type="region of interest" description="Disordered" evidence="6">
    <location>
        <begin position="741"/>
        <end position="812"/>
    </location>
</feature>
<feature type="domain" description="AP2/ERF" evidence="7">
    <location>
        <begin position="78"/>
        <end position="127"/>
    </location>
</feature>
<dbReference type="Gene3D" id="1.20.5.2050">
    <property type="match status" value="3"/>
</dbReference>
<comment type="subcellular location">
    <subcellularLocation>
        <location evidence="1">Nucleus</location>
    </subcellularLocation>
</comment>
<dbReference type="EMBL" id="GG665055">
    <property type="protein sequence ID" value="KNG75441.1"/>
    <property type="molecule type" value="Genomic_DNA"/>
</dbReference>
<evidence type="ECO:0000259" key="7">
    <source>
        <dbReference type="Pfam" id="PF00847"/>
    </source>
</evidence>
<evidence type="ECO:0000256" key="3">
    <source>
        <dbReference type="ARBA" id="ARBA00023125"/>
    </source>
</evidence>
<evidence type="ECO:0000256" key="5">
    <source>
        <dbReference type="ARBA" id="ARBA00023242"/>
    </source>
</evidence>
<feature type="region of interest" description="Disordered" evidence="6">
    <location>
        <begin position="826"/>
        <end position="889"/>
    </location>
</feature>